<evidence type="ECO:0000259" key="4">
    <source>
        <dbReference type="Pfam" id="PF20434"/>
    </source>
</evidence>
<dbReference type="PANTHER" id="PTHR48081">
    <property type="entry name" value="AB HYDROLASE SUPERFAMILY PROTEIN C4A8.06C"/>
    <property type="match status" value="1"/>
</dbReference>
<dbReference type="InterPro" id="IPR029058">
    <property type="entry name" value="AB_hydrolase_fold"/>
</dbReference>
<dbReference type="Pfam" id="PF20434">
    <property type="entry name" value="BD-FAE"/>
    <property type="match status" value="1"/>
</dbReference>
<gene>
    <name evidence="5" type="ORF">GCM10017786_57630</name>
</gene>
<dbReference type="PANTHER" id="PTHR48081:SF33">
    <property type="entry name" value="KYNURENINE FORMAMIDASE"/>
    <property type="match status" value="1"/>
</dbReference>
<dbReference type="Pfam" id="PF08386">
    <property type="entry name" value="Abhydrolase_4"/>
    <property type="match status" value="1"/>
</dbReference>
<feature type="domain" description="BD-FAE-like" evidence="4">
    <location>
        <begin position="45"/>
        <end position="137"/>
    </location>
</feature>
<keyword evidence="6" id="KW-1185">Reference proteome</keyword>
<name>A0ABQ3JEP3_9PSEU</name>
<protein>
    <submittedName>
        <fullName evidence="5">Lipase</fullName>
    </submittedName>
</protein>
<evidence type="ECO:0000313" key="5">
    <source>
        <dbReference type="EMBL" id="GHF16226.1"/>
    </source>
</evidence>
<dbReference type="Proteomes" id="UP000605897">
    <property type="component" value="Unassembled WGS sequence"/>
</dbReference>
<feature type="compositionally biased region" description="Basic and acidic residues" evidence="2">
    <location>
        <begin position="1"/>
        <end position="15"/>
    </location>
</feature>
<sequence length="273" mass="28737">MILRREPGMAEDRSVLTRPAPAPDGELRYGPEPDHVADHWRGRPDAPLIIIIHGGFWRPGYDRRHIRPLATALARTGLNVVSIEYRRVPGAPRLATADVAAALGALPVELAGEYDGRVVVTGHSAGGHLALWAAASAPPPGLTATVALAAVADLALADRLGLDGGAVRDFLGDTPPDGLDPARLPAPARPVVLVHGTADEIVPLQLSRAYREAHPAARLIDVHGAGHFALIDPDSTAWPAVSSNLTAPATNAEPWRRRPDSSETTGFSDLGRG</sequence>
<feature type="domain" description="Peptidase S33 tripeptidyl aminopeptidase-like C-terminal" evidence="3">
    <location>
        <begin position="188"/>
        <end position="252"/>
    </location>
</feature>
<keyword evidence="1" id="KW-0378">Hydrolase</keyword>
<evidence type="ECO:0000256" key="2">
    <source>
        <dbReference type="SAM" id="MobiDB-lite"/>
    </source>
</evidence>
<dbReference type="InterPro" id="IPR049492">
    <property type="entry name" value="BD-FAE-like_dom"/>
</dbReference>
<comment type="caution">
    <text evidence="5">The sequence shown here is derived from an EMBL/GenBank/DDBJ whole genome shotgun (WGS) entry which is preliminary data.</text>
</comment>
<dbReference type="EMBL" id="BNAU01000007">
    <property type="protein sequence ID" value="GHF16226.1"/>
    <property type="molecule type" value="Genomic_DNA"/>
</dbReference>
<reference evidence="6" key="1">
    <citation type="journal article" date="2019" name="Int. J. Syst. Evol. Microbiol.">
        <title>The Global Catalogue of Microorganisms (GCM) 10K type strain sequencing project: providing services to taxonomists for standard genome sequencing and annotation.</title>
        <authorList>
            <consortium name="The Broad Institute Genomics Platform"/>
            <consortium name="The Broad Institute Genome Sequencing Center for Infectious Disease"/>
            <person name="Wu L."/>
            <person name="Ma J."/>
        </authorList>
    </citation>
    <scope>NUCLEOTIDE SEQUENCE [LARGE SCALE GENOMIC DNA]</scope>
    <source>
        <strain evidence="6">CGMCC 4.7677</strain>
    </source>
</reference>
<feature type="region of interest" description="Disordered" evidence="2">
    <location>
        <begin position="1"/>
        <end position="28"/>
    </location>
</feature>
<evidence type="ECO:0000259" key="3">
    <source>
        <dbReference type="Pfam" id="PF08386"/>
    </source>
</evidence>
<feature type="region of interest" description="Disordered" evidence="2">
    <location>
        <begin position="244"/>
        <end position="273"/>
    </location>
</feature>
<proteinExistence type="predicted"/>
<dbReference type="Gene3D" id="3.40.50.1820">
    <property type="entry name" value="alpha/beta hydrolase"/>
    <property type="match status" value="1"/>
</dbReference>
<dbReference type="SUPFAM" id="SSF53474">
    <property type="entry name" value="alpha/beta-Hydrolases"/>
    <property type="match status" value="1"/>
</dbReference>
<accession>A0ABQ3JEP3</accession>
<dbReference type="InterPro" id="IPR050300">
    <property type="entry name" value="GDXG_lipolytic_enzyme"/>
</dbReference>
<evidence type="ECO:0000256" key="1">
    <source>
        <dbReference type="ARBA" id="ARBA00022801"/>
    </source>
</evidence>
<evidence type="ECO:0000313" key="6">
    <source>
        <dbReference type="Proteomes" id="UP000605897"/>
    </source>
</evidence>
<organism evidence="5 6">
    <name type="scientific">Amycolatopsis deserti</name>
    <dbReference type="NCBI Taxonomy" id="185696"/>
    <lineage>
        <taxon>Bacteria</taxon>
        <taxon>Bacillati</taxon>
        <taxon>Actinomycetota</taxon>
        <taxon>Actinomycetes</taxon>
        <taxon>Pseudonocardiales</taxon>
        <taxon>Pseudonocardiaceae</taxon>
        <taxon>Amycolatopsis</taxon>
    </lineage>
</organism>
<dbReference type="InterPro" id="IPR013595">
    <property type="entry name" value="Pept_S33_TAP-like_C"/>
</dbReference>